<dbReference type="EMBL" id="VIGC01000026">
    <property type="protein sequence ID" value="TQE94233.1"/>
    <property type="molecule type" value="Genomic_DNA"/>
</dbReference>
<dbReference type="Gene3D" id="3.40.50.880">
    <property type="match status" value="1"/>
</dbReference>
<dbReference type="AlphaFoldDB" id="A0A540VDP1"/>
<dbReference type="InterPro" id="IPR029062">
    <property type="entry name" value="Class_I_gatase-like"/>
</dbReference>
<keyword evidence="3" id="KW-1185">Reference proteome</keyword>
<name>A0A540VDP1_9CHLR</name>
<proteinExistence type="predicted"/>
<accession>A0A540VDP1</accession>
<reference evidence="2 3" key="1">
    <citation type="submission" date="2019-06" db="EMBL/GenBank/DDBJ databases">
        <title>Genome sequence of Litorilinea aerophila BAA-2444.</title>
        <authorList>
            <person name="Maclea K.S."/>
            <person name="Maurais E.G."/>
            <person name="Iannazzi L.C."/>
        </authorList>
    </citation>
    <scope>NUCLEOTIDE SEQUENCE [LARGE SCALE GENOMIC DNA]</scope>
    <source>
        <strain evidence="2 3">ATCC BAA-2444</strain>
    </source>
</reference>
<dbReference type="RefSeq" id="WP_141611511.1">
    <property type="nucleotide sequence ID" value="NZ_VIGC02000026.1"/>
</dbReference>
<comment type="caution">
    <text evidence="2">The sequence shown here is derived from an EMBL/GenBank/DDBJ whole genome shotgun (WGS) entry which is preliminary data.</text>
</comment>
<feature type="domain" description="ThuA-like" evidence="1">
    <location>
        <begin position="11"/>
        <end position="209"/>
    </location>
</feature>
<gene>
    <name evidence="2" type="ORF">FKZ61_17800</name>
</gene>
<sequence length="215" mass="22980">MQAHRILLVLGGTYHDFDGFAATLTPVLARGGAQVEATYELNRLHDLGDVDVVILYTCLSGPTAEAPDAAGIDEGQARSLAEWVASGGGLLALHAATVSARNNPTLRGLMGGAFESHPPQFAFTVYPMYGPHPITEGIEAFTVHDEFYIQIYEPDVAIHMVAMDRGLCHPMVWSKGVGQGRVAHIALGHGPAVWSLPAYQQLVGQAVGWLGERRG</sequence>
<dbReference type="PANTHER" id="PTHR40469:SF2">
    <property type="entry name" value="GALACTOSE-BINDING DOMAIN-LIKE SUPERFAMILY PROTEIN"/>
    <property type="match status" value="1"/>
</dbReference>
<dbReference type="OrthoDB" id="9816308at2"/>
<evidence type="ECO:0000313" key="3">
    <source>
        <dbReference type="Proteomes" id="UP000317371"/>
    </source>
</evidence>
<dbReference type="InParanoid" id="A0A540VDP1"/>
<dbReference type="Proteomes" id="UP000317371">
    <property type="component" value="Unassembled WGS sequence"/>
</dbReference>
<evidence type="ECO:0000259" key="1">
    <source>
        <dbReference type="Pfam" id="PF06283"/>
    </source>
</evidence>
<dbReference type="Pfam" id="PF06283">
    <property type="entry name" value="ThuA"/>
    <property type="match status" value="1"/>
</dbReference>
<dbReference type="InterPro" id="IPR029010">
    <property type="entry name" value="ThuA-like"/>
</dbReference>
<dbReference type="PANTHER" id="PTHR40469">
    <property type="entry name" value="SECRETED GLYCOSYL HYDROLASE"/>
    <property type="match status" value="1"/>
</dbReference>
<protein>
    <submittedName>
        <fullName evidence="2">ThuA domain-containing protein</fullName>
    </submittedName>
</protein>
<dbReference type="SUPFAM" id="SSF52317">
    <property type="entry name" value="Class I glutamine amidotransferase-like"/>
    <property type="match status" value="1"/>
</dbReference>
<evidence type="ECO:0000313" key="2">
    <source>
        <dbReference type="EMBL" id="TQE94233.1"/>
    </source>
</evidence>
<organism evidence="2 3">
    <name type="scientific">Litorilinea aerophila</name>
    <dbReference type="NCBI Taxonomy" id="1204385"/>
    <lineage>
        <taxon>Bacteria</taxon>
        <taxon>Bacillati</taxon>
        <taxon>Chloroflexota</taxon>
        <taxon>Caldilineae</taxon>
        <taxon>Caldilineales</taxon>
        <taxon>Caldilineaceae</taxon>
        <taxon>Litorilinea</taxon>
    </lineage>
</organism>